<evidence type="ECO:0000313" key="2">
    <source>
        <dbReference type="Proteomes" id="UP000276128"/>
    </source>
</evidence>
<dbReference type="EMBL" id="RXHU01000027">
    <property type="protein sequence ID" value="RTE09678.1"/>
    <property type="molecule type" value="Genomic_DNA"/>
</dbReference>
<comment type="caution">
    <text evidence="1">The sequence shown here is derived from an EMBL/GenBank/DDBJ whole genome shotgun (WGS) entry which is preliminary data.</text>
</comment>
<dbReference type="Pfam" id="PF14004">
    <property type="entry name" value="DUF4227"/>
    <property type="match status" value="1"/>
</dbReference>
<evidence type="ECO:0000313" key="1">
    <source>
        <dbReference type="EMBL" id="RTE09678.1"/>
    </source>
</evidence>
<name>A0A3S0BM64_9BACL</name>
<organism evidence="1 2">
    <name type="scientific">Paenibacillus whitsoniae</name>
    <dbReference type="NCBI Taxonomy" id="2496558"/>
    <lineage>
        <taxon>Bacteria</taxon>
        <taxon>Bacillati</taxon>
        <taxon>Bacillota</taxon>
        <taxon>Bacilli</taxon>
        <taxon>Bacillales</taxon>
        <taxon>Paenibacillaceae</taxon>
        <taxon>Paenibacillus</taxon>
    </lineage>
</organism>
<protein>
    <submittedName>
        <fullName evidence="1">DUF4227 family protein</fullName>
    </submittedName>
</protein>
<gene>
    <name evidence="1" type="ORF">EJQ19_10520</name>
</gene>
<keyword evidence="2" id="KW-1185">Reference proteome</keyword>
<accession>A0A3S0BM64</accession>
<dbReference type="OrthoDB" id="2691647at2"/>
<dbReference type="AlphaFoldDB" id="A0A3S0BM64"/>
<dbReference type="InterPro" id="IPR025321">
    <property type="entry name" value="DUF4227"/>
</dbReference>
<proteinExistence type="predicted"/>
<dbReference type="Proteomes" id="UP000276128">
    <property type="component" value="Unassembled WGS sequence"/>
</dbReference>
<reference evidence="1 2" key="1">
    <citation type="submission" date="2018-12" db="EMBL/GenBank/DDBJ databases">
        <title>Bacillus ochoae sp. nov., Paenibacillus whitsoniae sp. nov., Paenibacillus spiritus sp. nov. Isolated from the Mars Exploration Rover during spacecraft assembly.</title>
        <authorList>
            <person name="Seuylemezian A."/>
            <person name="Vaishampayan P."/>
        </authorList>
    </citation>
    <scope>NUCLEOTIDE SEQUENCE [LARGE SCALE GENOMIC DNA]</scope>
    <source>
        <strain evidence="1 2">MER 54</strain>
    </source>
</reference>
<sequence>MEMRRAPMIFSYRKLIVRLQYILLFIALTIVLYQVMSVVTDWIQPVNKYKTPTGKSVKAFGHEEITTKFDTGSMSERLRFFYWYGE</sequence>